<dbReference type="PANTHER" id="PTHR43351">
    <property type="entry name" value="L(+)-TARTRATE DEHYDRATASE SUBUNIT BETA"/>
    <property type="match status" value="1"/>
</dbReference>
<dbReference type="GO" id="GO:0004333">
    <property type="term" value="F:fumarate hydratase activity"/>
    <property type="evidence" value="ECO:0007669"/>
    <property type="project" value="UniProtKB-UniRule"/>
</dbReference>
<evidence type="ECO:0000256" key="3">
    <source>
        <dbReference type="ARBA" id="ARBA00008876"/>
    </source>
</evidence>
<dbReference type="Proteomes" id="UP000270678">
    <property type="component" value="Chromosome"/>
</dbReference>
<keyword evidence="8 10" id="KW-0411">Iron-sulfur</keyword>
<comment type="function">
    <text evidence="10">Catalyzes the reversible hydration of fumarate to (S)-malate.</text>
</comment>
<dbReference type="EC" id="4.2.1.2" evidence="10"/>
<comment type="catalytic activity">
    <reaction evidence="1 10">
        <text>(S)-malate = fumarate + H2O</text>
        <dbReference type="Rhea" id="RHEA:12460"/>
        <dbReference type="ChEBI" id="CHEBI:15377"/>
        <dbReference type="ChEBI" id="CHEBI:15589"/>
        <dbReference type="ChEBI" id="CHEBI:29806"/>
        <dbReference type="EC" id="4.2.1.2"/>
    </reaction>
</comment>
<evidence type="ECO:0000256" key="2">
    <source>
        <dbReference type="ARBA" id="ARBA00001966"/>
    </source>
</evidence>
<evidence type="ECO:0000313" key="14">
    <source>
        <dbReference type="Proteomes" id="UP000270678"/>
    </source>
</evidence>
<dbReference type="OrthoDB" id="9798978at2"/>
<dbReference type="PANTHER" id="PTHR43351:SF2">
    <property type="entry name" value="L(+)-TARTRATE DEHYDRATASE SUBUNIT BETA-RELATED"/>
    <property type="match status" value="1"/>
</dbReference>
<gene>
    <name evidence="13" type="ORF">EI981_19900</name>
</gene>
<evidence type="ECO:0000313" key="13">
    <source>
        <dbReference type="EMBL" id="AZS16490.1"/>
    </source>
</evidence>
<evidence type="ECO:0000256" key="9">
    <source>
        <dbReference type="ARBA" id="ARBA00023239"/>
    </source>
</evidence>
<keyword evidence="9 10" id="KW-0456">Lyase</keyword>
<comment type="subunit">
    <text evidence="4 10">Homodimer.</text>
</comment>
<dbReference type="EMBL" id="CP034346">
    <property type="protein sequence ID" value="AZS16490.1"/>
    <property type="molecule type" value="Genomic_DNA"/>
</dbReference>
<dbReference type="SUPFAM" id="SSF117457">
    <property type="entry name" value="FumA C-terminal domain-like"/>
    <property type="match status" value="1"/>
</dbReference>
<dbReference type="Gene3D" id="3.20.130.10">
    <property type="entry name" value="Fe-S hydro-lyase, tartrate dehydratase beta-type, catalytic domain"/>
    <property type="match status" value="1"/>
</dbReference>
<dbReference type="GO" id="GO:0051539">
    <property type="term" value="F:4 iron, 4 sulfur cluster binding"/>
    <property type="evidence" value="ECO:0007669"/>
    <property type="project" value="UniProtKB-UniRule"/>
</dbReference>
<dbReference type="GO" id="GO:0046872">
    <property type="term" value="F:metal ion binding"/>
    <property type="evidence" value="ECO:0007669"/>
    <property type="project" value="UniProtKB-UniRule"/>
</dbReference>
<evidence type="ECO:0000256" key="8">
    <source>
        <dbReference type="ARBA" id="ARBA00023014"/>
    </source>
</evidence>
<dbReference type="InterPro" id="IPR004647">
    <property type="entry name" value="Fe-S_hydro-lyase_TtdB-typ_cat"/>
</dbReference>
<keyword evidence="14" id="KW-1185">Reference proteome</keyword>
<dbReference type="Pfam" id="PF05681">
    <property type="entry name" value="Fumerase"/>
    <property type="match status" value="1"/>
</dbReference>
<dbReference type="AlphaFoldDB" id="A0A3S9V1W9"/>
<name>A0A3S9V1W9_9BACL</name>
<comment type="similarity">
    <text evidence="3 10">Belongs to the class-I fumarase family.</text>
</comment>
<keyword evidence="5 10" id="KW-0004">4Fe-4S</keyword>
<dbReference type="NCBIfam" id="TIGR00723">
    <property type="entry name" value="ttdB_fumA_fumB"/>
    <property type="match status" value="1"/>
</dbReference>
<evidence type="ECO:0000259" key="11">
    <source>
        <dbReference type="Pfam" id="PF05681"/>
    </source>
</evidence>
<evidence type="ECO:0000256" key="6">
    <source>
        <dbReference type="ARBA" id="ARBA00022723"/>
    </source>
</evidence>
<accession>A0A3S9V1W9</accession>
<dbReference type="Pfam" id="PF05683">
    <property type="entry name" value="Fumerase_C"/>
    <property type="match status" value="1"/>
</dbReference>
<evidence type="ECO:0000256" key="4">
    <source>
        <dbReference type="ARBA" id="ARBA00011738"/>
    </source>
</evidence>
<dbReference type="InterPro" id="IPR004646">
    <property type="entry name" value="Fe-S_hydro-lyase_TtdA-typ_cat"/>
</dbReference>
<evidence type="ECO:0000256" key="5">
    <source>
        <dbReference type="ARBA" id="ARBA00022485"/>
    </source>
</evidence>
<dbReference type="PIRSF" id="PIRSF001394">
    <property type="entry name" value="Fe_dep_fumar_hy"/>
    <property type="match status" value="1"/>
</dbReference>
<evidence type="ECO:0000259" key="12">
    <source>
        <dbReference type="Pfam" id="PF05683"/>
    </source>
</evidence>
<reference evidence="14" key="1">
    <citation type="submission" date="2018-12" db="EMBL/GenBank/DDBJ databases">
        <title>Complete genome sequence of Paenibacillus sp. MBLB1234.</title>
        <authorList>
            <person name="Nam Y.-D."/>
            <person name="Kang J."/>
            <person name="Chung W.-H."/>
            <person name="Park Y.S."/>
        </authorList>
    </citation>
    <scope>NUCLEOTIDE SEQUENCE [LARGE SCALE GENOMIC DNA]</scope>
    <source>
        <strain evidence="14">MBLB1234</strain>
    </source>
</reference>
<evidence type="ECO:0000256" key="7">
    <source>
        <dbReference type="ARBA" id="ARBA00023004"/>
    </source>
</evidence>
<dbReference type="NCBIfam" id="TIGR00722">
    <property type="entry name" value="ttdA_fumA_fumB"/>
    <property type="match status" value="1"/>
</dbReference>
<proteinExistence type="inferred from homology"/>
<protein>
    <recommendedName>
        <fullName evidence="10">Fumarate hydratase class I</fullName>
        <ecNumber evidence="10">4.2.1.2</ecNumber>
    </recommendedName>
</protein>
<evidence type="ECO:0000256" key="1">
    <source>
        <dbReference type="ARBA" id="ARBA00000929"/>
    </source>
</evidence>
<comment type="cofactor">
    <cofactor evidence="2 10">
        <name>[4Fe-4S] cluster</name>
        <dbReference type="ChEBI" id="CHEBI:49883"/>
    </cofactor>
</comment>
<dbReference type="KEGG" id="plut:EI981_19900"/>
<dbReference type="InterPro" id="IPR036660">
    <property type="entry name" value="Fe-S_hydroAse_TtdB_cat_sf"/>
</dbReference>
<keyword evidence="7 10" id="KW-0408">Iron</keyword>
<keyword evidence="6 10" id="KW-0479">Metal-binding</keyword>
<feature type="domain" description="Fe-S hydro-lyase tartrate dehydratase beta-type catalytic" evidence="12">
    <location>
        <begin position="306"/>
        <end position="497"/>
    </location>
</feature>
<dbReference type="RefSeq" id="WP_127001140.1">
    <property type="nucleotide sequence ID" value="NZ_CP034346.1"/>
</dbReference>
<sequence length="516" mass="56166">MQQIQESIYELIVETSTNLPGDVRRAINRGKARENQATRAGLALSTISKNITMAEEQVSPICQDTGMPTFIIHTPIGVNQLEIKRAIQAALQRATKEGKLRPNSVDSLTGENSGDNLGPGTPVVHFEQWENDHIDMRLILKGGGCENKNIQYSLPTELEGLGRAGRDLDGIRKCILHAVYQAQGQGCSAGFIGVGIGGDRTTGYELAKQQLFRTVEDVNPNSDLQRLEDYILDKANELGIGTMGFGGEVTLLGCKIGAANRLPASFFVSVAYNCWAFRRQGVEIDPATGGIDKWIYERGNEKSTQQAVAQVADHATEQTAASQSREIVLQTPITEEQIRSLRVGDVVIIQGEMHTGRDALHKYLLDHDAPVDLNGAVIYHCGPVMLKDEEGWHVKAAGPTTSIREEPYQAEIIKKFGIRAVIGKGGMGPRTLAALKEHGGVYLNAIGGAAQYYAECFKKVNGVDFPEFGIPEAMWHLEVEGFAAIVTMDSHGDSLHAGVEQASKEKLASFKEVVFK</sequence>
<dbReference type="InterPro" id="IPR011167">
    <property type="entry name" value="Fe_dep_fumarate_hydratase"/>
</dbReference>
<dbReference type="GO" id="GO:0006091">
    <property type="term" value="P:generation of precursor metabolites and energy"/>
    <property type="evidence" value="ECO:0007669"/>
    <property type="project" value="InterPro"/>
</dbReference>
<feature type="domain" description="Fe-S hydro-lyase tartrate dehydratase alpha-type catalytic" evidence="11">
    <location>
        <begin position="6"/>
        <end position="282"/>
    </location>
</feature>
<organism evidence="13 14">
    <name type="scientific">Paenibacillus lutimineralis</name>
    <dbReference type="NCBI Taxonomy" id="2707005"/>
    <lineage>
        <taxon>Bacteria</taxon>
        <taxon>Bacillati</taxon>
        <taxon>Bacillota</taxon>
        <taxon>Bacilli</taxon>
        <taxon>Bacillales</taxon>
        <taxon>Paenibacillaceae</taxon>
        <taxon>Paenibacillus</taxon>
    </lineage>
</organism>
<evidence type="ECO:0000256" key="10">
    <source>
        <dbReference type="PIRNR" id="PIRNR001394"/>
    </source>
</evidence>